<feature type="domain" description="Protein kinase" evidence="8">
    <location>
        <begin position="146"/>
        <end position="447"/>
    </location>
</feature>
<evidence type="ECO:0000313" key="9">
    <source>
        <dbReference type="EMBL" id="CAD8120485.1"/>
    </source>
</evidence>
<dbReference type="OrthoDB" id="298332at2759"/>
<reference evidence="9" key="1">
    <citation type="submission" date="2021-01" db="EMBL/GenBank/DDBJ databases">
        <authorList>
            <consortium name="Genoscope - CEA"/>
            <person name="William W."/>
        </authorList>
    </citation>
    <scope>NUCLEOTIDE SEQUENCE</scope>
</reference>
<keyword evidence="5" id="KW-0652">Protein synthesis inhibitor</keyword>
<dbReference type="PROSITE" id="PS50011">
    <property type="entry name" value="PROTEIN_KINASE_DOM"/>
    <property type="match status" value="1"/>
</dbReference>
<comment type="caution">
    <text evidence="9">The sequence shown here is derived from an EMBL/GenBank/DDBJ whole genome shotgun (WGS) entry which is preliminary data.</text>
</comment>
<evidence type="ECO:0000259" key="8">
    <source>
        <dbReference type="PROSITE" id="PS50011"/>
    </source>
</evidence>
<feature type="region of interest" description="Disordered" evidence="7">
    <location>
        <begin position="1"/>
        <end position="22"/>
    </location>
</feature>
<name>A0A8S1QZ46_9CILI</name>
<dbReference type="GO" id="GO:0005524">
    <property type="term" value="F:ATP binding"/>
    <property type="evidence" value="ECO:0007669"/>
    <property type="project" value="UniProtKB-KW"/>
</dbReference>
<keyword evidence="10" id="KW-1185">Reference proteome</keyword>
<dbReference type="Proteomes" id="UP000692954">
    <property type="component" value="Unassembled WGS sequence"/>
</dbReference>
<keyword evidence="4" id="KW-0067">ATP-binding</keyword>
<dbReference type="GO" id="GO:0005829">
    <property type="term" value="C:cytosol"/>
    <property type="evidence" value="ECO:0007669"/>
    <property type="project" value="TreeGrafter"/>
</dbReference>
<keyword evidence="1" id="KW-0808">Transferase</keyword>
<evidence type="ECO:0000313" key="10">
    <source>
        <dbReference type="Proteomes" id="UP000692954"/>
    </source>
</evidence>
<gene>
    <name evidence="9" type="ORF">PSON_ATCC_30995.1.T1260123</name>
</gene>
<evidence type="ECO:0000256" key="6">
    <source>
        <dbReference type="ARBA" id="ARBA00037982"/>
    </source>
</evidence>
<dbReference type="InterPro" id="IPR050339">
    <property type="entry name" value="CC_SR_Kinase"/>
</dbReference>
<dbReference type="InterPro" id="IPR000719">
    <property type="entry name" value="Prot_kinase_dom"/>
</dbReference>
<evidence type="ECO:0000256" key="5">
    <source>
        <dbReference type="ARBA" id="ARBA00023193"/>
    </source>
</evidence>
<protein>
    <recommendedName>
        <fullName evidence="8">Protein kinase domain-containing protein</fullName>
    </recommendedName>
</protein>
<sequence length="447" mass="52522">MNNQNIDIEFLDSDDEGKVNEDKQQIQQQNMQLEETPSPNIFAVVIINQYSNKIQHNISRTDIITAIEYIVTKMLNGSMKQIRPTDVKIEPILSTSVQKACCLIQVDDKIVKQLKEYQTPLQFSDKDPKKGLTVIFEFKFFEFNEFNECDLLSNGKLVKEFSVLRPPQETQRFTSIILAINKMDQQIYAIKKVRLMGTISWQRLFYNQITQIREVKAMLRLQHPNVIRLYSWWVEQEINQKNQKYFYLYLQQEYDSYLGCNDLLQFSVKYLLNVPLEFKRKIMKSLIHQLISGLEYIHGQGFFHRDLKLENVLVTKDNAGEVALRICDFDWSKTHLNDDGQKNNWLILSKDCGTVEINSGMQKKGIVYDAREELLQVGIIILDLCDPSLNKQDRIQTQKDAKINQFKPQILQDYQPEIQIIQALLGMKFKSVQELRNSQLYNNYMQM</sequence>
<dbReference type="PANTHER" id="PTHR11042:SF136">
    <property type="entry name" value="EIF-2-ALPHA KINASE GCN2"/>
    <property type="match status" value="1"/>
</dbReference>
<evidence type="ECO:0000256" key="2">
    <source>
        <dbReference type="ARBA" id="ARBA00022741"/>
    </source>
</evidence>
<dbReference type="GO" id="GO:0005634">
    <property type="term" value="C:nucleus"/>
    <property type="evidence" value="ECO:0007669"/>
    <property type="project" value="TreeGrafter"/>
</dbReference>
<keyword evidence="3" id="KW-0418">Kinase</keyword>
<dbReference type="AlphaFoldDB" id="A0A8S1QZ46"/>
<evidence type="ECO:0000256" key="4">
    <source>
        <dbReference type="ARBA" id="ARBA00022840"/>
    </source>
</evidence>
<evidence type="ECO:0000256" key="3">
    <source>
        <dbReference type="ARBA" id="ARBA00022777"/>
    </source>
</evidence>
<proteinExistence type="inferred from homology"/>
<dbReference type="PROSITE" id="PS00108">
    <property type="entry name" value="PROTEIN_KINASE_ST"/>
    <property type="match status" value="1"/>
</dbReference>
<evidence type="ECO:0000256" key="1">
    <source>
        <dbReference type="ARBA" id="ARBA00022679"/>
    </source>
</evidence>
<dbReference type="SMART" id="SM00220">
    <property type="entry name" value="S_TKc"/>
    <property type="match status" value="1"/>
</dbReference>
<dbReference type="PANTHER" id="PTHR11042">
    <property type="entry name" value="EUKARYOTIC TRANSLATION INITIATION FACTOR 2-ALPHA KINASE EIF2-ALPHA KINASE -RELATED"/>
    <property type="match status" value="1"/>
</dbReference>
<dbReference type="Pfam" id="PF00069">
    <property type="entry name" value="Pkinase"/>
    <property type="match status" value="1"/>
</dbReference>
<accession>A0A8S1QZ46</accession>
<comment type="similarity">
    <text evidence="6">Belongs to the protein kinase superfamily. Ser/Thr protein kinase family. GCN2 subfamily.</text>
</comment>
<evidence type="ECO:0000256" key="7">
    <source>
        <dbReference type="SAM" id="MobiDB-lite"/>
    </source>
</evidence>
<keyword evidence="2" id="KW-0547">Nucleotide-binding</keyword>
<dbReference type="GO" id="GO:0004694">
    <property type="term" value="F:eukaryotic translation initiation factor 2alpha kinase activity"/>
    <property type="evidence" value="ECO:0007669"/>
    <property type="project" value="TreeGrafter"/>
</dbReference>
<dbReference type="InterPro" id="IPR008271">
    <property type="entry name" value="Ser/Thr_kinase_AS"/>
</dbReference>
<dbReference type="EMBL" id="CAJJDN010000126">
    <property type="protein sequence ID" value="CAD8120485.1"/>
    <property type="molecule type" value="Genomic_DNA"/>
</dbReference>
<dbReference type="GO" id="GO:0017148">
    <property type="term" value="P:negative regulation of translation"/>
    <property type="evidence" value="ECO:0007669"/>
    <property type="project" value="UniProtKB-KW"/>
</dbReference>
<organism evidence="9 10">
    <name type="scientific">Paramecium sonneborni</name>
    <dbReference type="NCBI Taxonomy" id="65129"/>
    <lineage>
        <taxon>Eukaryota</taxon>
        <taxon>Sar</taxon>
        <taxon>Alveolata</taxon>
        <taxon>Ciliophora</taxon>
        <taxon>Intramacronucleata</taxon>
        <taxon>Oligohymenophorea</taxon>
        <taxon>Peniculida</taxon>
        <taxon>Parameciidae</taxon>
        <taxon>Paramecium</taxon>
    </lineage>
</organism>